<dbReference type="Proteomes" id="UP001056120">
    <property type="component" value="Linkage Group LG01"/>
</dbReference>
<reference evidence="1 2" key="2">
    <citation type="journal article" date="2022" name="Mol. Ecol. Resour.">
        <title>The genomes of chicory, endive, great burdock and yacon provide insights into Asteraceae paleo-polyploidization history and plant inulin production.</title>
        <authorList>
            <person name="Fan W."/>
            <person name="Wang S."/>
            <person name="Wang H."/>
            <person name="Wang A."/>
            <person name="Jiang F."/>
            <person name="Liu H."/>
            <person name="Zhao H."/>
            <person name="Xu D."/>
            <person name="Zhang Y."/>
        </authorList>
    </citation>
    <scope>NUCLEOTIDE SEQUENCE [LARGE SCALE GENOMIC DNA]</scope>
    <source>
        <strain evidence="2">cv. Yunnan</strain>
        <tissue evidence="1">Leaves</tissue>
    </source>
</reference>
<protein>
    <submittedName>
        <fullName evidence="1">Uncharacterized protein</fullName>
    </submittedName>
</protein>
<proteinExistence type="predicted"/>
<gene>
    <name evidence="1" type="ORF">L1987_02456</name>
</gene>
<keyword evidence="2" id="KW-1185">Reference proteome</keyword>
<reference evidence="2" key="1">
    <citation type="journal article" date="2022" name="Mol. Ecol. Resour.">
        <title>The genomes of chicory, endive, great burdock and yacon provide insights into Asteraceae palaeo-polyploidization history and plant inulin production.</title>
        <authorList>
            <person name="Fan W."/>
            <person name="Wang S."/>
            <person name="Wang H."/>
            <person name="Wang A."/>
            <person name="Jiang F."/>
            <person name="Liu H."/>
            <person name="Zhao H."/>
            <person name="Xu D."/>
            <person name="Zhang Y."/>
        </authorList>
    </citation>
    <scope>NUCLEOTIDE SEQUENCE [LARGE SCALE GENOMIC DNA]</scope>
    <source>
        <strain evidence="2">cv. Yunnan</strain>
    </source>
</reference>
<sequence>MECLHSHGSRVYGFSSVLRATSSYKRCDFYRTELRMVEAKPGIDFIEYGDEILATVTMHSLQGLVASGAVGILAEHLFANYVIKGTFPIINASGQPCKPGALLASSVKYTPVDQSVIYCGGVGSDPEFKSFPGSYCPVRRGGKVTLFWRQGL</sequence>
<evidence type="ECO:0000313" key="1">
    <source>
        <dbReference type="EMBL" id="KAI3828356.1"/>
    </source>
</evidence>
<comment type="caution">
    <text evidence="1">The sequence shown here is derived from an EMBL/GenBank/DDBJ whole genome shotgun (WGS) entry which is preliminary data.</text>
</comment>
<name>A0ACB9K811_9ASTR</name>
<accession>A0ACB9K811</accession>
<organism evidence="1 2">
    <name type="scientific">Smallanthus sonchifolius</name>
    <dbReference type="NCBI Taxonomy" id="185202"/>
    <lineage>
        <taxon>Eukaryota</taxon>
        <taxon>Viridiplantae</taxon>
        <taxon>Streptophyta</taxon>
        <taxon>Embryophyta</taxon>
        <taxon>Tracheophyta</taxon>
        <taxon>Spermatophyta</taxon>
        <taxon>Magnoliopsida</taxon>
        <taxon>eudicotyledons</taxon>
        <taxon>Gunneridae</taxon>
        <taxon>Pentapetalae</taxon>
        <taxon>asterids</taxon>
        <taxon>campanulids</taxon>
        <taxon>Asterales</taxon>
        <taxon>Asteraceae</taxon>
        <taxon>Asteroideae</taxon>
        <taxon>Heliantheae alliance</taxon>
        <taxon>Millerieae</taxon>
        <taxon>Smallanthus</taxon>
    </lineage>
</organism>
<evidence type="ECO:0000313" key="2">
    <source>
        <dbReference type="Proteomes" id="UP001056120"/>
    </source>
</evidence>
<dbReference type="EMBL" id="CM042018">
    <property type="protein sequence ID" value="KAI3828356.1"/>
    <property type="molecule type" value="Genomic_DNA"/>
</dbReference>